<name>D9S075_THEOJ</name>
<dbReference type="Pfam" id="PF00258">
    <property type="entry name" value="Flavodoxin_1"/>
    <property type="match status" value="1"/>
</dbReference>
<dbReference type="InterPro" id="IPR029039">
    <property type="entry name" value="Flavoprotein-like_sf"/>
</dbReference>
<gene>
    <name evidence="3" type="ordered locus">Toce_0215</name>
</gene>
<accession>D9S075</accession>
<dbReference type="GO" id="GO:0009055">
    <property type="term" value="F:electron transfer activity"/>
    <property type="evidence" value="ECO:0007669"/>
    <property type="project" value="InterPro"/>
</dbReference>
<dbReference type="CDD" id="cd07709">
    <property type="entry name" value="flavodiiron_proteins_MBL-fold"/>
    <property type="match status" value="1"/>
</dbReference>
<evidence type="ECO:0000313" key="4">
    <source>
        <dbReference type="Proteomes" id="UP000000272"/>
    </source>
</evidence>
<keyword evidence="4" id="KW-1185">Reference proteome</keyword>
<comment type="similarity">
    <text evidence="1">In the N-terminal section; belongs to the zinc metallo-hydrolase group 3 family.</text>
</comment>
<dbReference type="Proteomes" id="UP000000272">
    <property type="component" value="Chromosome"/>
</dbReference>
<dbReference type="Gene3D" id="3.60.15.10">
    <property type="entry name" value="Ribonuclease Z/Hydroxyacylglutathione hydrolase-like"/>
    <property type="match status" value="1"/>
</dbReference>
<dbReference type="AlphaFoldDB" id="D9S075"/>
<dbReference type="EMBL" id="CP002131">
    <property type="protein sequence ID" value="ADL07003.1"/>
    <property type="molecule type" value="Genomic_DNA"/>
</dbReference>
<dbReference type="Pfam" id="PF19583">
    <property type="entry name" value="ODP"/>
    <property type="match status" value="1"/>
</dbReference>
<dbReference type="PANTHER" id="PTHR43717">
    <property type="entry name" value="ANAEROBIC NITRIC OXIDE REDUCTASE FLAVORUBREDOXIN"/>
    <property type="match status" value="1"/>
</dbReference>
<dbReference type="SMART" id="SM00849">
    <property type="entry name" value="Lactamase_B"/>
    <property type="match status" value="1"/>
</dbReference>
<dbReference type="OrthoDB" id="9807946at2"/>
<dbReference type="eggNOG" id="COG0426">
    <property type="taxonomic scope" value="Bacteria"/>
</dbReference>
<evidence type="ECO:0000259" key="2">
    <source>
        <dbReference type="PROSITE" id="PS50902"/>
    </source>
</evidence>
<organism evidence="3 4">
    <name type="scientific">Thermosediminibacter oceani (strain ATCC BAA-1034 / DSM 16646 / JW/IW-1228P)</name>
    <dbReference type="NCBI Taxonomy" id="555079"/>
    <lineage>
        <taxon>Bacteria</taxon>
        <taxon>Bacillati</taxon>
        <taxon>Bacillota</taxon>
        <taxon>Clostridia</taxon>
        <taxon>Thermosediminibacterales</taxon>
        <taxon>Thermosediminibacteraceae</taxon>
        <taxon>Thermosediminibacter</taxon>
    </lineage>
</organism>
<dbReference type="InterPro" id="IPR016440">
    <property type="entry name" value="Rubredoxin-O_OxRdtase"/>
</dbReference>
<feature type="domain" description="Flavodoxin-like" evidence="2">
    <location>
        <begin position="249"/>
        <end position="387"/>
    </location>
</feature>
<dbReference type="InterPro" id="IPR001279">
    <property type="entry name" value="Metallo-B-lactamas"/>
</dbReference>
<dbReference type="PIRSF" id="PIRSF005243">
    <property type="entry name" value="ROO"/>
    <property type="match status" value="1"/>
</dbReference>
<dbReference type="GO" id="GO:0046872">
    <property type="term" value="F:metal ion binding"/>
    <property type="evidence" value="ECO:0007669"/>
    <property type="project" value="InterPro"/>
</dbReference>
<reference evidence="3 4" key="1">
    <citation type="journal article" date="2010" name="Stand. Genomic Sci.">
        <title>Complete genome sequence of Thermosediminibacter oceani type strain (JW/IW-1228P).</title>
        <authorList>
            <person name="Pitluck S."/>
            <person name="Yasawong M."/>
            <person name="Munk C."/>
            <person name="Nolan M."/>
            <person name="Lapidus A."/>
            <person name="Lucas S."/>
            <person name="Glavina Del Rio T."/>
            <person name="Tice H."/>
            <person name="Cheng J.F."/>
            <person name="Bruce D."/>
            <person name="Detter C."/>
            <person name="Tapia R."/>
            <person name="Han C."/>
            <person name="Goodwin L."/>
            <person name="Liolios K."/>
            <person name="Ivanova N."/>
            <person name="Mavromatis K."/>
            <person name="Mikhailova N."/>
            <person name="Pati A."/>
            <person name="Chen A."/>
            <person name="Palaniappan K."/>
            <person name="Land M."/>
            <person name="Hauser L."/>
            <person name="Chang Y.J."/>
            <person name="Jeffries C.D."/>
            <person name="Rohde M."/>
            <person name="Spring S."/>
            <person name="Sikorski J."/>
            <person name="Goker M."/>
            <person name="Woyke T."/>
            <person name="Bristow J."/>
            <person name="Eisen J.A."/>
            <person name="Markowitz V."/>
            <person name="Hugenholtz P."/>
            <person name="Kyrpides N.C."/>
            <person name="Klenk H.P."/>
        </authorList>
    </citation>
    <scope>NUCLEOTIDE SEQUENCE [LARGE SCALE GENOMIC DNA]</scope>
    <source>
        <strain evidence="4">ATCC BAA-1034 / DSM 16646 / JW/IW-1228P</strain>
    </source>
</reference>
<evidence type="ECO:0000256" key="1">
    <source>
        <dbReference type="ARBA" id="ARBA00007121"/>
    </source>
</evidence>
<proteinExistence type="inferred from homology"/>
<dbReference type="GO" id="GO:0016651">
    <property type="term" value="F:oxidoreductase activity, acting on NAD(P)H"/>
    <property type="evidence" value="ECO:0007669"/>
    <property type="project" value="UniProtKB-ARBA"/>
</dbReference>
<dbReference type="Gene3D" id="3.40.50.360">
    <property type="match status" value="1"/>
</dbReference>
<dbReference type="SUPFAM" id="SSF56281">
    <property type="entry name" value="Metallo-hydrolase/oxidoreductase"/>
    <property type="match status" value="1"/>
</dbReference>
<dbReference type="PANTHER" id="PTHR43717:SF1">
    <property type="entry name" value="ANAEROBIC NITRIC OXIDE REDUCTASE FLAVORUBREDOXIN"/>
    <property type="match status" value="1"/>
</dbReference>
<dbReference type="KEGG" id="toc:Toce_0215"/>
<sequence length="391" mass="43574">MAAFKVSENVYWVGVNDWALKDFHGLYVPRGGSYNSYLILGEKKALIDTVYKRFTGDFIRKISEVTPLEEIDYVVANHSEVDHSSSLPEVLKAAPRAKVVTNKKCQAMLQRLFGIPSNRFFPVKNGDKLSLGNFTLQFIEQPMVHWPETMFTYLMEEKVLFPCDFLGTQMAASPLLVEDTSDFTADSRAYYTFIMRPFNEQVLKGVHKVRELSPQIVAPSHGPVLKGTAVEQILKKYEIWSTSPETRKVVIPYVSLWGGTGRMAELIAEGVELAGVPVKVMNLTSTPMSEVISEALEAKFLAVGSPTLVKGIHPLISAFLVFLEMIKPGNKKGMVFGTFGWNGNAGKITHEMMEKMGVRMVEDPLLLYLTPTPEDCLLLIEKGKTIAAALE</sequence>
<dbReference type="SUPFAM" id="SSF52218">
    <property type="entry name" value="Flavoproteins"/>
    <property type="match status" value="1"/>
</dbReference>
<dbReference type="GO" id="GO:0010181">
    <property type="term" value="F:FMN binding"/>
    <property type="evidence" value="ECO:0007669"/>
    <property type="project" value="InterPro"/>
</dbReference>
<dbReference type="InterPro" id="IPR008254">
    <property type="entry name" value="Flavodoxin/NO_synth"/>
</dbReference>
<protein>
    <submittedName>
        <fullName evidence="3">Flavodoxin/nitric oxide synthase</fullName>
    </submittedName>
</protein>
<evidence type="ECO:0000313" key="3">
    <source>
        <dbReference type="EMBL" id="ADL07003.1"/>
    </source>
</evidence>
<dbReference type="STRING" id="555079.Toce_0215"/>
<dbReference type="RefSeq" id="WP_013275054.1">
    <property type="nucleotide sequence ID" value="NC_014377.1"/>
</dbReference>
<dbReference type="InterPro" id="IPR045761">
    <property type="entry name" value="ODP_dom"/>
</dbReference>
<dbReference type="InterPro" id="IPR036866">
    <property type="entry name" value="RibonucZ/Hydroxyglut_hydro"/>
</dbReference>
<dbReference type="PROSITE" id="PS50902">
    <property type="entry name" value="FLAVODOXIN_LIKE"/>
    <property type="match status" value="1"/>
</dbReference>
<dbReference type="HOGENOM" id="CLU_017490_0_0_9"/>